<evidence type="ECO:0000256" key="3">
    <source>
        <dbReference type="ARBA" id="ARBA00012918"/>
    </source>
</evidence>
<dbReference type="InterPro" id="IPR002048">
    <property type="entry name" value="EF_hand_dom"/>
</dbReference>
<dbReference type="GO" id="GO:0006537">
    <property type="term" value="P:glutamate biosynthetic process"/>
    <property type="evidence" value="ECO:0007669"/>
    <property type="project" value="TreeGrafter"/>
</dbReference>
<dbReference type="Gene3D" id="3.40.710.10">
    <property type="entry name" value="DD-peptidase/beta-lactamase superfamily"/>
    <property type="match status" value="1"/>
</dbReference>
<dbReference type="InterPro" id="IPR015868">
    <property type="entry name" value="Glutaminase"/>
</dbReference>
<feature type="binding site" evidence="8">
    <location>
        <position position="330"/>
    </location>
    <ligand>
        <name>substrate</name>
    </ligand>
</feature>
<feature type="binding site" evidence="8">
    <location>
        <position position="382"/>
    </location>
    <ligand>
        <name>substrate</name>
    </ligand>
</feature>
<comment type="catalytic activity">
    <reaction evidence="7 8">
        <text>L-glutamine + H2O = L-glutamate + NH4(+)</text>
        <dbReference type="Rhea" id="RHEA:15889"/>
        <dbReference type="ChEBI" id="CHEBI:15377"/>
        <dbReference type="ChEBI" id="CHEBI:28938"/>
        <dbReference type="ChEBI" id="CHEBI:29985"/>
        <dbReference type="ChEBI" id="CHEBI:58359"/>
        <dbReference type="EC" id="3.5.1.2"/>
    </reaction>
</comment>
<dbReference type="PANTHER" id="PTHR12544">
    <property type="entry name" value="GLUTAMINASE"/>
    <property type="match status" value="1"/>
</dbReference>
<organism evidence="11 12">
    <name type="scientific">Cesiribacter andamanensis AMV16</name>
    <dbReference type="NCBI Taxonomy" id="1279009"/>
    <lineage>
        <taxon>Bacteria</taxon>
        <taxon>Pseudomonadati</taxon>
        <taxon>Bacteroidota</taxon>
        <taxon>Cytophagia</taxon>
        <taxon>Cytophagales</taxon>
        <taxon>Cesiribacteraceae</taxon>
        <taxon>Cesiribacter</taxon>
    </lineage>
</organism>
<keyword evidence="4" id="KW-0677">Repeat</keyword>
<dbReference type="EC" id="3.5.1.2" evidence="3 8"/>
<dbReference type="GO" id="GO:0004359">
    <property type="term" value="F:glutaminase activity"/>
    <property type="evidence" value="ECO:0007669"/>
    <property type="project" value="UniProtKB-UniRule"/>
</dbReference>
<dbReference type="Pfam" id="PF04960">
    <property type="entry name" value="Glutaminase"/>
    <property type="match status" value="1"/>
</dbReference>
<dbReference type="GO" id="GO:0006543">
    <property type="term" value="P:L-glutamine catabolic process"/>
    <property type="evidence" value="ECO:0007669"/>
    <property type="project" value="TreeGrafter"/>
</dbReference>
<dbReference type="eggNOG" id="COG2066">
    <property type="taxonomic scope" value="Bacteria"/>
</dbReference>
<comment type="similarity">
    <text evidence="1 8">Belongs to the glutaminase family.</text>
</comment>
<dbReference type="EMBL" id="AODQ01000131">
    <property type="protein sequence ID" value="EMR01255.1"/>
    <property type="molecule type" value="Genomic_DNA"/>
</dbReference>
<dbReference type="OrthoDB" id="892800at2"/>
<keyword evidence="6" id="KW-0040">ANK repeat</keyword>
<feature type="binding site" evidence="8">
    <location>
        <position position="251"/>
    </location>
    <ligand>
        <name>substrate</name>
    </ligand>
</feature>
<dbReference type="AlphaFoldDB" id="M7NHJ6"/>
<feature type="binding site" evidence="8">
    <location>
        <position position="304"/>
    </location>
    <ligand>
        <name>substrate</name>
    </ligand>
</feature>
<sequence length="468" mass="51982">MLAPCAYPSAGFAVSLVDGLRKGPKLHIRIPMKDRAPKTRASKNTPSPAEKAEARALPDDLQSLFDSLDTRKKGTLNRQQLLGRLQDAGIQSDDARLEKKLADFLRKDAKKDPGELDAASFAELLEGRSQELVKKALLNQLSIPDFKQLCQDVERYYTKTKKITEGEAGSKAEAKCYGISVCTIDGQRFRLGDHERKFMLQSACKPINYAIALHERGEQTVHRHVGREPSGRGYNGLVLNQEGLPHNPMINAGAIMTCSLIKPERSVAKRLKHVLDIWSRLSGNTPVDYNREIHENGDMGSSRNMALSYYMKEKGAFPQDTDLYKTIEFYRKSCSIEVTTDQLALAAATLANGGRCPTTGDSIFKSDDVRDCLSLMLTCGMYDYSGEFAFLVGLPAKSGVSGALMVVVPGLMGIAIYSPPIDDHGNTVRGVEFCKELVKEYSFHVYDHVVDPAHEKKDPRRPRRQEQQ</sequence>
<dbReference type="PATRIC" id="fig|1279009.4.peg.3669"/>
<evidence type="ECO:0000256" key="7">
    <source>
        <dbReference type="ARBA" id="ARBA00049534"/>
    </source>
</evidence>
<evidence type="ECO:0000256" key="1">
    <source>
        <dbReference type="ARBA" id="ARBA00011076"/>
    </source>
</evidence>
<evidence type="ECO:0000313" key="12">
    <source>
        <dbReference type="Proteomes" id="UP000011910"/>
    </source>
</evidence>
<dbReference type="InterPro" id="IPR041541">
    <property type="entry name" value="Glutaminase_EF-hand"/>
</dbReference>
<evidence type="ECO:0000256" key="9">
    <source>
        <dbReference type="SAM" id="MobiDB-lite"/>
    </source>
</evidence>
<evidence type="ECO:0000256" key="8">
    <source>
        <dbReference type="HAMAP-Rule" id="MF_00313"/>
    </source>
</evidence>
<keyword evidence="8" id="KW-0007">Acetylation</keyword>
<evidence type="ECO:0000256" key="4">
    <source>
        <dbReference type="ARBA" id="ARBA00022737"/>
    </source>
</evidence>
<dbReference type="RefSeq" id="WP_009197003.1">
    <property type="nucleotide sequence ID" value="NZ_AODQ01000131.1"/>
</dbReference>
<keyword evidence="5 8" id="KW-0378">Hydrolase</keyword>
<evidence type="ECO:0000256" key="6">
    <source>
        <dbReference type="ARBA" id="ARBA00023043"/>
    </source>
</evidence>
<feature type="region of interest" description="Disordered" evidence="9">
    <location>
        <begin position="30"/>
        <end position="56"/>
    </location>
</feature>
<evidence type="ECO:0000256" key="2">
    <source>
        <dbReference type="ARBA" id="ARBA00011881"/>
    </source>
</evidence>
<proteinExistence type="inferred from homology"/>
<dbReference type="FunFam" id="3.40.710.10:FF:000005">
    <property type="entry name" value="Glutaminase"/>
    <property type="match status" value="1"/>
</dbReference>
<reference evidence="11 12" key="1">
    <citation type="journal article" date="2013" name="Genome Announc.">
        <title>Draft Genome Sequence of Cesiribacter andamanensis Strain AMV16T, Isolated from a Soil Sample from a Mud Volcano in the Andaman Islands, India.</title>
        <authorList>
            <person name="Shivaji S."/>
            <person name="Ara S."/>
            <person name="Begum Z."/>
            <person name="Srinivas T.N."/>
            <person name="Singh A."/>
            <person name="Kumar Pinnaka A."/>
        </authorList>
    </citation>
    <scope>NUCLEOTIDE SEQUENCE [LARGE SCALE GENOMIC DNA]</scope>
    <source>
        <strain evidence="11 12">AMV16</strain>
    </source>
</reference>
<dbReference type="GO" id="GO:0005509">
    <property type="term" value="F:calcium ion binding"/>
    <property type="evidence" value="ECO:0007669"/>
    <property type="project" value="InterPro"/>
</dbReference>
<dbReference type="PANTHER" id="PTHR12544:SF29">
    <property type="entry name" value="GLUTAMINASE"/>
    <property type="match status" value="1"/>
</dbReference>
<evidence type="ECO:0000313" key="11">
    <source>
        <dbReference type="EMBL" id="EMR01255.1"/>
    </source>
</evidence>
<accession>M7NHJ6</accession>
<dbReference type="STRING" id="1279009.ADICEAN_03623"/>
<dbReference type="NCBIfam" id="TIGR03814">
    <property type="entry name" value="Gln_ase"/>
    <property type="match status" value="1"/>
</dbReference>
<feature type="binding site" evidence="8">
    <location>
        <position position="202"/>
    </location>
    <ligand>
        <name>substrate</name>
    </ligand>
</feature>
<dbReference type="Proteomes" id="UP000011910">
    <property type="component" value="Unassembled WGS sequence"/>
</dbReference>
<keyword evidence="12" id="KW-1185">Reference proteome</keyword>
<dbReference type="PROSITE" id="PS50222">
    <property type="entry name" value="EF_HAND_2"/>
    <property type="match status" value="1"/>
</dbReference>
<dbReference type="InterPro" id="IPR012338">
    <property type="entry name" value="Beta-lactam/transpept-like"/>
</dbReference>
<comment type="subunit">
    <text evidence="2 8">Homotetramer.</text>
</comment>
<gene>
    <name evidence="11" type="primary">glsA_1</name>
    <name evidence="8" type="synonym">glsA</name>
    <name evidence="11" type="ORF">ADICEAN_03623</name>
</gene>
<feature type="domain" description="EF-hand" evidence="10">
    <location>
        <begin position="56"/>
        <end position="91"/>
    </location>
</feature>
<evidence type="ECO:0000259" key="10">
    <source>
        <dbReference type="PROSITE" id="PS50222"/>
    </source>
</evidence>
<protein>
    <recommendedName>
        <fullName evidence="3 8">Glutaminase</fullName>
        <ecNumber evidence="3 8">3.5.1.2</ecNumber>
    </recommendedName>
</protein>
<dbReference type="Pfam" id="PF17959">
    <property type="entry name" value="EF-hand_14"/>
    <property type="match status" value="1"/>
</dbReference>
<comment type="caution">
    <text evidence="11">The sequence shown here is derived from an EMBL/GenBank/DDBJ whole genome shotgun (WGS) entry which is preliminary data.</text>
</comment>
<evidence type="ECO:0000256" key="5">
    <source>
        <dbReference type="ARBA" id="ARBA00022801"/>
    </source>
</evidence>
<comment type="caution">
    <text evidence="8">Lacks conserved residue(s) required for the propagation of feature annotation.</text>
</comment>
<name>M7NHJ6_9BACT</name>
<dbReference type="HAMAP" id="MF_00313">
    <property type="entry name" value="Glutaminase"/>
    <property type="match status" value="1"/>
</dbReference>
<feature type="binding site" evidence="8">
    <location>
        <position position="400"/>
    </location>
    <ligand>
        <name>substrate</name>
    </ligand>
</feature>
<dbReference type="SUPFAM" id="SSF56601">
    <property type="entry name" value="beta-lactamase/transpeptidase-like"/>
    <property type="match status" value="1"/>
</dbReference>